<evidence type="ECO:0000256" key="3">
    <source>
        <dbReference type="ARBA" id="ARBA00022679"/>
    </source>
</evidence>
<dbReference type="InterPro" id="IPR016181">
    <property type="entry name" value="Acyl_CoA_acyltransferase"/>
</dbReference>
<gene>
    <name evidence="7" type="ORF">MNBD_ACTINO01-1387</name>
</gene>
<name>A0A3B0T8I8_9ZZZZ</name>
<keyword evidence="1" id="KW-0678">Repressor</keyword>
<dbReference type="Gene3D" id="3.40.630.30">
    <property type="match status" value="1"/>
</dbReference>
<keyword evidence="3" id="KW-0808">Transferase</keyword>
<proteinExistence type="predicted"/>
<comment type="catalytic activity">
    <reaction evidence="5">
        <text>glycyl-tRNA(Gly) + acetyl-CoA = N-acetylglycyl-tRNA(Gly) + CoA + H(+)</text>
        <dbReference type="Rhea" id="RHEA:81867"/>
        <dbReference type="Rhea" id="RHEA-COMP:9683"/>
        <dbReference type="Rhea" id="RHEA-COMP:19766"/>
        <dbReference type="ChEBI" id="CHEBI:15378"/>
        <dbReference type="ChEBI" id="CHEBI:57287"/>
        <dbReference type="ChEBI" id="CHEBI:57288"/>
        <dbReference type="ChEBI" id="CHEBI:78522"/>
        <dbReference type="ChEBI" id="CHEBI:232036"/>
    </reaction>
</comment>
<dbReference type="PROSITE" id="PS51186">
    <property type="entry name" value="GNAT"/>
    <property type="match status" value="1"/>
</dbReference>
<evidence type="ECO:0000259" key="6">
    <source>
        <dbReference type="PROSITE" id="PS51186"/>
    </source>
</evidence>
<dbReference type="AlphaFoldDB" id="A0A3B0T8I8"/>
<evidence type="ECO:0000256" key="5">
    <source>
        <dbReference type="ARBA" id="ARBA00049880"/>
    </source>
</evidence>
<keyword evidence="4" id="KW-0012">Acyltransferase</keyword>
<dbReference type="InterPro" id="IPR000182">
    <property type="entry name" value="GNAT_dom"/>
</dbReference>
<feature type="domain" description="N-acetyltransferase" evidence="6">
    <location>
        <begin position="2"/>
        <end position="163"/>
    </location>
</feature>
<accession>A0A3B0T8I8</accession>
<organism evidence="7">
    <name type="scientific">hydrothermal vent metagenome</name>
    <dbReference type="NCBI Taxonomy" id="652676"/>
    <lineage>
        <taxon>unclassified sequences</taxon>
        <taxon>metagenomes</taxon>
        <taxon>ecological metagenomes</taxon>
    </lineage>
</organism>
<dbReference type="SUPFAM" id="SSF55729">
    <property type="entry name" value="Acyl-CoA N-acyltransferases (Nat)"/>
    <property type="match status" value="1"/>
</dbReference>
<evidence type="ECO:0000313" key="7">
    <source>
        <dbReference type="EMBL" id="VAW05104.1"/>
    </source>
</evidence>
<dbReference type="EMBL" id="UOEI01000417">
    <property type="protein sequence ID" value="VAW05104.1"/>
    <property type="molecule type" value="Genomic_DNA"/>
</dbReference>
<dbReference type="Pfam" id="PF13508">
    <property type="entry name" value="Acetyltransf_7"/>
    <property type="match status" value="1"/>
</dbReference>
<dbReference type="PANTHER" id="PTHR36449:SF1">
    <property type="entry name" value="ACETYLTRANSFERASE"/>
    <property type="match status" value="1"/>
</dbReference>
<dbReference type="GO" id="GO:0016747">
    <property type="term" value="F:acyltransferase activity, transferring groups other than amino-acyl groups"/>
    <property type="evidence" value="ECO:0007669"/>
    <property type="project" value="InterPro"/>
</dbReference>
<dbReference type="PANTHER" id="PTHR36449">
    <property type="entry name" value="ACETYLTRANSFERASE-RELATED"/>
    <property type="match status" value="1"/>
</dbReference>
<evidence type="ECO:0000256" key="4">
    <source>
        <dbReference type="ARBA" id="ARBA00023315"/>
    </source>
</evidence>
<reference evidence="7" key="1">
    <citation type="submission" date="2018-06" db="EMBL/GenBank/DDBJ databases">
        <authorList>
            <person name="Zhirakovskaya E."/>
        </authorList>
    </citation>
    <scope>NUCLEOTIDE SEQUENCE</scope>
</reference>
<evidence type="ECO:0000256" key="1">
    <source>
        <dbReference type="ARBA" id="ARBA00022491"/>
    </source>
</evidence>
<sequence>MIELRPVRRVEGNDDLNGFDCGVPALDEWFEHFALSDQRAGASVTYVLGRGSQIVGFYTLAPHTIESGVAPGRLGAGLPRQRPIPVILLARLGLDRSVQGTGLGGDLLKDALARCAAAADEIGGRAVLVHAKDAGAAAFYERYGFVPLEQNPNHLYVLMKDLRASIRRSVG</sequence>
<protein>
    <recommendedName>
        <fullName evidence="6">N-acetyltransferase domain-containing protein</fullName>
    </recommendedName>
</protein>
<evidence type="ECO:0000256" key="2">
    <source>
        <dbReference type="ARBA" id="ARBA00022649"/>
    </source>
</evidence>
<keyword evidence="2" id="KW-1277">Toxin-antitoxin system</keyword>